<dbReference type="InterPro" id="IPR059100">
    <property type="entry name" value="TSP3_bac"/>
</dbReference>
<evidence type="ECO:0000313" key="8">
    <source>
        <dbReference type="EMBL" id="OUL57963.1"/>
    </source>
</evidence>
<feature type="compositionally biased region" description="Acidic residues" evidence="5">
    <location>
        <begin position="997"/>
        <end position="1008"/>
    </location>
</feature>
<dbReference type="RefSeq" id="WP_086743268.1">
    <property type="nucleotide sequence ID" value="NZ_MWPV01000002.1"/>
</dbReference>
<dbReference type="Proteomes" id="UP000194841">
    <property type="component" value="Unassembled WGS sequence"/>
</dbReference>
<feature type="compositionally biased region" description="Acidic residues" evidence="5">
    <location>
        <begin position="220"/>
        <end position="233"/>
    </location>
</feature>
<dbReference type="SUPFAM" id="SSF50998">
    <property type="entry name" value="Quinoprotein alcohol dehydrogenase-like"/>
    <property type="match status" value="2"/>
</dbReference>
<dbReference type="SUPFAM" id="SSF50952">
    <property type="entry name" value="Soluble quinoprotein glucose dehydrogenase"/>
    <property type="match status" value="1"/>
</dbReference>
<name>A0A244CQR5_PSEDV</name>
<feature type="compositionally biased region" description="Acidic residues" evidence="5">
    <location>
        <begin position="2142"/>
        <end position="2152"/>
    </location>
</feature>
<feature type="compositionally biased region" description="Acidic residues" evidence="5">
    <location>
        <begin position="115"/>
        <end position="128"/>
    </location>
</feature>
<gene>
    <name evidence="8" type="ORF">B1199_06255</name>
</gene>
<protein>
    <recommendedName>
        <fullName evidence="7">Pyrrolo-quinoline quinone repeat domain-containing protein</fullName>
    </recommendedName>
</protein>
<feature type="compositionally biased region" description="Polar residues" evidence="5">
    <location>
        <begin position="2201"/>
        <end position="2212"/>
    </location>
</feature>
<feature type="compositionally biased region" description="Acidic residues" evidence="5">
    <location>
        <begin position="150"/>
        <end position="163"/>
    </location>
</feature>
<evidence type="ECO:0000256" key="2">
    <source>
        <dbReference type="ARBA" id="ARBA00022525"/>
    </source>
</evidence>
<sequence length="2353" mass="258081">MASAKFVAPLLLSLLTLSACGGGGETTPTPVVQDTDLDGISNNLDTDDDNDGVSDENDAFPLDKNESVDTDSDGIGNNADTDDDNDGVPDENDAFPLDATESADTDLDGIGNNADTDDDNDGVPDENDAFPLDKNESVDTDSDGLGNNADTDDDNDGVPDENDAFPLDATESVDTDLDGIGNNADTDDDNDGVPDENDAFPLDATESVDTDLDGIGNNADTDDDNDGIPDENDAFPLDASESKDSDEDGVGDNTDFYPNDGQCDIESDGNGSQCYLTWMASESISFQSVQLLGNSQVAYHVKAPDGLSDILIQNIDNQHFERHITSLDISALYYHKNHQRLYVGDQAGLIRYFDQEYQLAEFSKINSRVSRLTSAGNYLISYDDSGAWGTLSSFDTTGELQDSKEWRNYSNHYAFNQTNERLYHFRDGTSPNDLISEKIDQATGVLSDEKDSPYHGDYLIKGPILVSPDGQTINLGSGDYYDADTLVYKGSLGYQFEFAAWSLDNELITIAKNNAVDELSRLNADKKVLERIVFNGEVKALLTVDADYLMVINRGSHFELQTYIPNNDSDNDGVNNTDDAFPLDIAASVDTDFDGYPNEWNPGFTEADSTTGLVLDAFPNDAACWLASHGENSVCNYSSTMPIFTPEQILTDNSGTVYLLNKDDNKIYRWSAETELFLNPLIIPKGASAITKVAYSSEHERIYTGHQDGSIYAVDLANLEAGFIHQLTLAKSVRALVSVGQFMFAQDISGAWNTNYLFNKDGVVTQSADWQEYSLDYTWNALNNTLYAYPGELIGKEIDQQTGTFQAQNQAYGSGGNSNSIPIRVSDDGESVLLASGRIYQSNDLTFKTDLNWAAKDTLWLPTTLINLSAKNGTQLEFWRAVTLDKGAQINLDSNPLSIIPYAGDIFILTQSDNGFSFHFFEVADSDQDGLPGWWEALNGLDDNNSGDAALDTDADGLTNLTEYNLQTNPTLGDTDNDGLNDGQEVNETQTNPLIADSDEDGLTDGEEVNTYLTNPNQRDSDNDGLTDFDEVITYQTNPLAEDSDNDGMSDLWEVTYQLNPNTNDAQIDSDNDSLINMDEFTYQTNPYMADTDLDGLSDGDEVHIHNTQPTNKDSDNDRMFDGFEVQFALNPLSASDANLDNDNDTFNNLEEFFLKTDPTDINSVPTAQAWTTYQGNAKRSGFIATLVDPASISERWRFVSNSGTQQVSASDGQVFIASNNKLSVLNAVSGQLTLEKTFNGEYLRVPTLDDNHVYLKTQNYIRAFNRTSGTLKYRLNSSSYSSGVYQVTVNDNLVMNNHSSSLNAHNKQNGALLWSISGLGNRSNIAMDEQYLYVPTNGLAIYNLTDGSLYTVIGEETNSYNQSAYQAPVFGSDNNIISVSNDKLTYFDLTIQQVAWQQPLTSNNRNQFSVAYGQVYMINNGLLNVFDERSGELLWSWEPDSNQSLNSNIVLTRKHAFVGTSSATYAIDLTTQQAVWQTDITGHLSISNEGALFIASDNEVVAFSISGDTDADGMPDWWEQSYNLDINDASDANLDTDNDGLSNFNEFLATTNPQVSDTDQDGLNDGDEVNTYQTNPTESDSDKDGLSDGDEILTHQTNPLLADSDNDGLNDYIEINTHQSNPNLSDSDNDGMSDLFEATYQLKINENDAADDIDNDGLNNLDEFSANTNPKVADTDNDGLSDGDEVHLHLTQPTNPDSDNDGMPDGWEITYGLSPLDNSDANQDSDNDSFSNLEEFYLHTDPNNSADFKHAQPWVTYQANAKHDGFILQHVNDENINELWRIELPSFVTTLTAANGQAFVRSGKSIKGIDASSGSILWSKEFDVDSINSPAYSNGHVYFQSGGHSNSFLRSLNAQTGELVFASSYGNQWSRYLEPTPYGNHIYIAGGSYGGTYGFTETGVEQFFTSLAQEDSWTPAVDEQHLYACLNNAVTSILDRTNGELVETIEDENWHGCATHTAAVLSNNALIATNNSMTSRYDLGSKKVTWSISSAYLQASAGYGKVYVIESGVLKAINEFTGELLWSFEAPESLSSNIVVTRNKVIVANSENTYLIDSASQNAITLNAGGLLTLSDGILYVAQRQTIVAFNVDGDDDNDGLPNYWETLYGLDPLNASDAQQDTDNDGLTNLQEFERKTQPNNADTDQDNLTDGDEVNIHLTNPTRLDTDSDGLSDGDEVNTYGTLPLVVDTDNDGFSDGDEVNRYQTDPNDSNSKPEAITELNELFETNEVPAMFKHPATSHANWGLSTEFASQGNQSIRSGEIGDRQQSEISLSGLFASGTLSFDAMVSSESCCDKLVIDVNNEEILTITERQWQTYTIELQSGENTITWRYSKDDSVSDNEDAAWIDNIQFKGN</sequence>
<feature type="compositionally biased region" description="Acidic residues" evidence="5">
    <location>
        <begin position="185"/>
        <end position="198"/>
    </location>
</feature>
<dbReference type="InterPro" id="IPR002372">
    <property type="entry name" value="PQQ_rpt_dom"/>
</dbReference>
<dbReference type="EMBL" id="MWPV01000002">
    <property type="protein sequence ID" value="OUL57963.1"/>
    <property type="molecule type" value="Genomic_DNA"/>
</dbReference>
<dbReference type="SUPFAM" id="SSF50969">
    <property type="entry name" value="YVTN repeat-like/Quinoprotein amine dehydrogenase"/>
    <property type="match status" value="1"/>
</dbReference>
<evidence type="ECO:0000256" key="5">
    <source>
        <dbReference type="SAM" id="MobiDB-lite"/>
    </source>
</evidence>
<feature type="chain" id="PRO_5012173449" description="Pyrrolo-quinoline quinone repeat domain-containing protein" evidence="6">
    <location>
        <begin position="22"/>
        <end position="2353"/>
    </location>
</feature>
<feature type="region of interest" description="Disordered" evidence="5">
    <location>
        <begin position="994"/>
        <end position="1025"/>
    </location>
</feature>
<reference evidence="8 9" key="1">
    <citation type="submission" date="2017-02" db="EMBL/GenBank/DDBJ databases">
        <title>Pseudoalteromonas ulvae TC14 Genome.</title>
        <authorList>
            <person name="Molmeret M."/>
        </authorList>
    </citation>
    <scope>NUCLEOTIDE SEQUENCE [LARGE SCALE GENOMIC DNA]</scope>
    <source>
        <strain evidence="8">TC14</strain>
    </source>
</reference>
<evidence type="ECO:0000256" key="3">
    <source>
        <dbReference type="ARBA" id="ARBA00022729"/>
    </source>
</evidence>
<evidence type="ECO:0000256" key="4">
    <source>
        <dbReference type="ARBA" id="ARBA00022837"/>
    </source>
</evidence>
<comment type="subcellular location">
    <subcellularLocation>
        <location evidence="1">Secreted</location>
    </subcellularLocation>
</comment>
<feature type="signal peptide" evidence="6">
    <location>
        <begin position="1"/>
        <end position="21"/>
    </location>
</feature>
<feature type="compositionally biased region" description="Acidic residues" evidence="5">
    <location>
        <begin position="2188"/>
        <end position="2197"/>
    </location>
</feature>
<feature type="region of interest" description="Disordered" evidence="5">
    <location>
        <begin position="1663"/>
        <end position="1683"/>
    </location>
</feature>
<dbReference type="SMART" id="SM00564">
    <property type="entry name" value="PQQ"/>
    <property type="match status" value="6"/>
</dbReference>
<dbReference type="Gene3D" id="4.10.1080.10">
    <property type="entry name" value="TSP type-3 repeat"/>
    <property type="match status" value="4"/>
</dbReference>
<dbReference type="Pfam" id="PF18884">
    <property type="entry name" value="TSP3_bac"/>
    <property type="match status" value="16"/>
</dbReference>
<dbReference type="Pfam" id="PF13360">
    <property type="entry name" value="PQQ_2"/>
    <property type="match status" value="2"/>
</dbReference>
<feature type="region of interest" description="Disordered" evidence="5">
    <location>
        <begin position="1551"/>
        <end position="1593"/>
    </location>
</feature>
<dbReference type="OrthoDB" id="6277512at2"/>
<dbReference type="PANTHER" id="PTHR37467">
    <property type="entry name" value="EXPORTED CALCIUM-BINDING GLYCOPROTEIN-RELATED"/>
    <property type="match status" value="1"/>
</dbReference>
<dbReference type="InterPro" id="IPR018391">
    <property type="entry name" value="PQQ_b-propeller_rpt"/>
</dbReference>
<feature type="compositionally biased region" description="Acidic residues" evidence="5">
    <location>
        <begin position="2166"/>
        <end position="2175"/>
    </location>
</feature>
<organism evidence="8 9">
    <name type="scientific">Pseudoalteromonas ulvae</name>
    <dbReference type="NCBI Taxonomy" id="107327"/>
    <lineage>
        <taxon>Bacteria</taxon>
        <taxon>Pseudomonadati</taxon>
        <taxon>Pseudomonadota</taxon>
        <taxon>Gammaproteobacteria</taxon>
        <taxon>Alteromonadales</taxon>
        <taxon>Pseudoalteromonadaceae</taxon>
        <taxon>Pseudoalteromonas</taxon>
    </lineage>
</organism>
<dbReference type="InterPro" id="IPR028974">
    <property type="entry name" value="TSP_type-3_rpt"/>
</dbReference>
<feature type="compositionally biased region" description="Acidic residues" evidence="5">
    <location>
        <begin position="45"/>
        <end position="58"/>
    </location>
</feature>
<accession>A0A244CQR5</accession>
<dbReference type="InterPro" id="IPR053180">
    <property type="entry name" value="Ca-binding_acidic-repeat"/>
</dbReference>
<dbReference type="Gene3D" id="2.40.128.630">
    <property type="match status" value="1"/>
</dbReference>
<dbReference type="GO" id="GO:0005509">
    <property type="term" value="F:calcium ion binding"/>
    <property type="evidence" value="ECO:0007669"/>
    <property type="project" value="InterPro"/>
</dbReference>
<feature type="region of interest" description="Disordered" evidence="5">
    <location>
        <begin position="21"/>
        <end position="264"/>
    </location>
</feature>
<keyword evidence="9" id="KW-1185">Reference proteome</keyword>
<evidence type="ECO:0000313" key="9">
    <source>
        <dbReference type="Proteomes" id="UP000194841"/>
    </source>
</evidence>
<dbReference type="InterPro" id="IPR011047">
    <property type="entry name" value="Quinoprotein_ADH-like_sf"/>
</dbReference>
<dbReference type="InterPro" id="IPR015943">
    <property type="entry name" value="WD40/YVTN_repeat-like_dom_sf"/>
</dbReference>
<evidence type="ECO:0000259" key="7">
    <source>
        <dbReference type="Pfam" id="PF13360"/>
    </source>
</evidence>
<proteinExistence type="predicted"/>
<dbReference type="PANTHER" id="PTHR37467:SF1">
    <property type="entry name" value="EXPORTED CALCIUM-BINDING GLYCOPROTEIN"/>
    <property type="match status" value="1"/>
</dbReference>
<comment type="caution">
    <text evidence="8">The sequence shown here is derived from an EMBL/GenBank/DDBJ whole genome shotgun (WGS) entry which is preliminary data.</text>
</comment>
<keyword evidence="3 6" id="KW-0732">Signal</keyword>
<dbReference type="Gene3D" id="2.130.10.10">
    <property type="entry name" value="YVTN repeat-like/Quinoprotein amine dehydrogenase"/>
    <property type="match status" value="2"/>
</dbReference>
<feature type="domain" description="Pyrrolo-quinoline quinone repeat" evidence="7">
    <location>
        <begin position="1778"/>
        <end position="1987"/>
    </location>
</feature>
<dbReference type="InterPro" id="IPR011044">
    <property type="entry name" value="Quino_amine_DH_bsu"/>
</dbReference>
<keyword evidence="4" id="KW-0106">Calcium</keyword>
<feature type="region of interest" description="Disordered" evidence="5">
    <location>
        <begin position="2132"/>
        <end position="2213"/>
    </location>
</feature>
<feature type="compositionally biased region" description="Acidic residues" evidence="5">
    <location>
        <begin position="1559"/>
        <end position="1569"/>
    </location>
</feature>
<dbReference type="PROSITE" id="PS51257">
    <property type="entry name" value="PROKAR_LIPOPROTEIN"/>
    <property type="match status" value="1"/>
</dbReference>
<keyword evidence="2" id="KW-0964">Secreted</keyword>
<dbReference type="SUPFAM" id="SSF103647">
    <property type="entry name" value="TSP type-3 repeat"/>
    <property type="match status" value="3"/>
</dbReference>
<evidence type="ECO:0000256" key="6">
    <source>
        <dbReference type="SAM" id="SignalP"/>
    </source>
</evidence>
<dbReference type="InterPro" id="IPR011041">
    <property type="entry name" value="Quinoprot_gluc/sorb_DH_b-prop"/>
</dbReference>
<evidence type="ECO:0000256" key="1">
    <source>
        <dbReference type="ARBA" id="ARBA00004613"/>
    </source>
</evidence>
<feature type="domain" description="Pyrrolo-quinoline quinone repeat" evidence="7">
    <location>
        <begin position="1186"/>
        <end position="1399"/>
    </location>
</feature>
<feature type="compositionally biased region" description="Acidic residues" evidence="5">
    <location>
        <begin position="80"/>
        <end position="93"/>
    </location>
</feature>